<comment type="caution">
    <text evidence="2">The sequence shown here is derived from an EMBL/GenBank/DDBJ whole genome shotgun (WGS) entry which is preliminary data.</text>
</comment>
<evidence type="ECO:0000313" key="2">
    <source>
        <dbReference type="EMBL" id="OLP51828.1"/>
    </source>
</evidence>
<dbReference type="RefSeq" id="WP_075612957.1">
    <property type="nucleotide sequence ID" value="NZ_JACIED010000002.1"/>
</dbReference>
<dbReference type="SUPFAM" id="SSF54637">
    <property type="entry name" value="Thioesterase/thiol ester dehydrase-isomerase"/>
    <property type="match status" value="1"/>
</dbReference>
<evidence type="ECO:0000313" key="1">
    <source>
        <dbReference type="EMBL" id="MBB4007014.1"/>
    </source>
</evidence>
<dbReference type="AlphaFoldDB" id="A0A1Q9AAG6"/>
<evidence type="ECO:0000313" key="4">
    <source>
        <dbReference type="Proteomes" id="UP000544107"/>
    </source>
</evidence>
<keyword evidence="3" id="KW-1185">Reference proteome</keyword>
<dbReference type="GO" id="GO:0016787">
    <property type="term" value="F:hydrolase activity"/>
    <property type="evidence" value="ECO:0007669"/>
    <property type="project" value="UniProtKB-KW"/>
</dbReference>
<dbReference type="Pfam" id="PF13279">
    <property type="entry name" value="4HBT_2"/>
    <property type="match status" value="1"/>
</dbReference>
<proteinExistence type="predicted"/>
<name>A0A1Q9AAG6_9HYPH</name>
<organism evidence="2 3">
    <name type="scientific">Allorhizobium taibaishanense</name>
    <dbReference type="NCBI Taxonomy" id="887144"/>
    <lineage>
        <taxon>Bacteria</taxon>
        <taxon>Pseudomonadati</taxon>
        <taxon>Pseudomonadota</taxon>
        <taxon>Alphaproteobacteria</taxon>
        <taxon>Hyphomicrobiales</taxon>
        <taxon>Rhizobiaceae</taxon>
        <taxon>Rhizobium/Agrobacterium group</taxon>
        <taxon>Allorhizobium</taxon>
    </lineage>
</organism>
<keyword evidence="1" id="KW-0378">Hydrolase</keyword>
<protein>
    <submittedName>
        <fullName evidence="1">Acyl-CoA thioester hydrolase</fullName>
        <ecNumber evidence="1">3.1.2.-</ecNumber>
    </submittedName>
</protein>
<dbReference type="OrthoDB" id="8277620at2"/>
<accession>A0A1Q9AAG6</accession>
<dbReference type="Gene3D" id="3.10.129.10">
    <property type="entry name" value="Hotdog Thioesterase"/>
    <property type="match status" value="1"/>
</dbReference>
<sequence length="136" mass="15103">MAKRERLDITDTAVGLRDVGLNGRLNTSALMALAEEALHRFWQARPSQEDGSTEPEFRTTKFEARLYEALGPGDPLRFTVQVDKIGGKSVGFAISVESAKTRAADVEITWTAVNKDSAEPVALPEALRDWLYQWLP</sequence>
<dbReference type="InterPro" id="IPR029069">
    <property type="entry name" value="HotDog_dom_sf"/>
</dbReference>
<dbReference type="Proteomes" id="UP000544107">
    <property type="component" value="Unassembled WGS sequence"/>
</dbReference>
<dbReference type="EMBL" id="MKIN01000018">
    <property type="protein sequence ID" value="OLP51828.1"/>
    <property type="molecule type" value="Genomic_DNA"/>
</dbReference>
<dbReference type="EC" id="3.1.2.-" evidence="1"/>
<reference evidence="2 3" key="1">
    <citation type="submission" date="2016-09" db="EMBL/GenBank/DDBJ databases">
        <title>Rhizobium oryziradicis sp. nov., isolated from the root of rice.</title>
        <authorList>
            <person name="Zhao J."/>
            <person name="Zhang X."/>
        </authorList>
    </citation>
    <scope>NUCLEOTIDE SEQUENCE [LARGE SCALE GENOMIC DNA]</scope>
    <source>
        <strain evidence="2 3">14971</strain>
    </source>
</reference>
<evidence type="ECO:0000313" key="3">
    <source>
        <dbReference type="Proteomes" id="UP000185598"/>
    </source>
</evidence>
<dbReference type="Proteomes" id="UP000185598">
    <property type="component" value="Unassembled WGS sequence"/>
</dbReference>
<dbReference type="STRING" id="887144.BJF91_23110"/>
<dbReference type="EMBL" id="JACIED010000002">
    <property type="protein sequence ID" value="MBB4007014.1"/>
    <property type="molecule type" value="Genomic_DNA"/>
</dbReference>
<gene>
    <name evidence="2" type="ORF">BJF91_23110</name>
    <name evidence="1" type="ORF">GGQ71_001277</name>
</gene>
<reference evidence="1 4" key="2">
    <citation type="submission" date="2020-08" db="EMBL/GenBank/DDBJ databases">
        <title>Genomic Encyclopedia of Type Strains, Phase IV (KMG-IV): sequencing the most valuable type-strain genomes for metagenomic binning, comparative biology and taxonomic classification.</title>
        <authorList>
            <person name="Goeker M."/>
        </authorList>
    </citation>
    <scope>NUCLEOTIDE SEQUENCE [LARGE SCALE GENOMIC DNA]</scope>
    <source>
        <strain evidence="1 4">DSM 100021</strain>
    </source>
</reference>